<keyword evidence="2" id="KW-0812">Transmembrane</keyword>
<organism evidence="3 4">
    <name type="scientific">Methylobacillus flagellatus (strain ATCC 51484 / DSM 6875 / VKM B-1610 / KT)</name>
    <dbReference type="NCBI Taxonomy" id="265072"/>
    <lineage>
        <taxon>Bacteria</taxon>
        <taxon>Pseudomonadati</taxon>
        <taxon>Pseudomonadota</taxon>
        <taxon>Betaproteobacteria</taxon>
        <taxon>Nitrosomonadales</taxon>
        <taxon>Methylophilaceae</taxon>
        <taxon>Methylobacillus</taxon>
    </lineage>
</organism>
<evidence type="ECO:0000313" key="4">
    <source>
        <dbReference type="Proteomes" id="UP000002440"/>
    </source>
</evidence>
<evidence type="ECO:0000313" key="3">
    <source>
        <dbReference type="EMBL" id="ABE49418.1"/>
    </source>
</evidence>
<keyword evidence="2" id="KW-1133">Transmembrane helix</keyword>
<name>Q1H269_METFK</name>
<dbReference type="EMBL" id="CP000284">
    <property type="protein sequence ID" value="ABE49418.1"/>
    <property type="molecule type" value="Genomic_DNA"/>
</dbReference>
<accession>Q1H269</accession>
<dbReference type="KEGG" id="mfa:Mfla_1150"/>
<sequence length="104" mass="11610">MSYGFTPYTRGLKMSTPDKRRLSSLQRTLLGLFIAVLAGIGIYRVIGPEPPLPEPARTELESQARVIEQRAAEDQADGDNNPSKWMTVPLAEEPVKPEPPREQH</sequence>
<protein>
    <submittedName>
        <fullName evidence="3">Uncharacterized protein</fullName>
    </submittedName>
</protein>
<dbReference type="Proteomes" id="UP000002440">
    <property type="component" value="Chromosome"/>
</dbReference>
<reference evidence="3 4" key="1">
    <citation type="submission" date="2006-03" db="EMBL/GenBank/DDBJ databases">
        <title>Complete sequence of Methylobacillus flagellatus KT.</title>
        <authorList>
            <consortium name="US DOE Joint Genome Institute"/>
            <person name="Copeland A."/>
            <person name="Lucas S."/>
            <person name="Lapidus A."/>
            <person name="Barry K."/>
            <person name="Detter J.C."/>
            <person name="Glavina del Rio T."/>
            <person name="Hammon N."/>
            <person name="Israni S."/>
            <person name="Dalin E."/>
            <person name="Tice H."/>
            <person name="Pitluck S."/>
            <person name="Brettin T."/>
            <person name="Bruce D."/>
            <person name="Han C."/>
            <person name="Tapia R."/>
            <person name="Saunders E."/>
            <person name="Gilna P."/>
            <person name="Schmutz J."/>
            <person name="Larimer F."/>
            <person name="Land M."/>
            <person name="Kyrpides N."/>
            <person name="Anderson I."/>
            <person name="Richardson P."/>
        </authorList>
    </citation>
    <scope>NUCLEOTIDE SEQUENCE [LARGE SCALE GENOMIC DNA]</scope>
    <source>
        <strain evidence="4">KT / ATCC 51484 / DSM 6875</strain>
    </source>
</reference>
<dbReference type="AlphaFoldDB" id="Q1H269"/>
<feature type="transmembrane region" description="Helical" evidence="2">
    <location>
        <begin position="29"/>
        <end position="46"/>
    </location>
</feature>
<gene>
    <name evidence="3" type="ordered locus">Mfla_1150</name>
</gene>
<keyword evidence="4" id="KW-1185">Reference proteome</keyword>
<keyword evidence="2" id="KW-0472">Membrane</keyword>
<dbReference type="HOGENOM" id="CLU_2246840_0_0_4"/>
<evidence type="ECO:0000256" key="2">
    <source>
        <dbReference type="SAM" id="Phobius"/>
    </source>
</evidence>
<proteinExistence type="predicted"/>
<evidence type="ECO:0000256" key="1">
    <source>
        <dbReference type="SAM" id="MobiDB-lite"/>
    </source>
</evidence>
<feature type="region of interest" description="Disordered" evidence="1">
    <location>
        <begin position="69"/>
        <end position="104"/>
    </location>
</feature>
<feature type="compositionally biased region" description="Basic and acidic residues" evidence="1">
    <location>
        <begin position="93"/>
        <end position="104"/>
    </location>
</feature>